<dbReference type="PIRSF" id="PIRSF016498">
    <property type="entry name" value="UCP016498"/>
    <property type="match status" value="1"/>
</dbReference>
<proteinExistence type="predicted"/>
<dbReference type="EMBL" id="BBZA01000240">
    <property type="protein sequence ID" value="GAP64265.1"/>
    <property type="molecule type" value="Genomic_DNA"/>
</dbReference>
<reference evidence="3" key="3">
    <citation type="submission" date="2015-08" db="EMBL/GenBank/DDBJ databases">
        <title>Draft Genome Sequence of a Heterotrophic Facultative Anaerobic Bacterium Ardenticatena maritima Strain 110S.</title>
        <authorList>
            <person name="Kawaichi S."/>
            <person name="Yoshida T."/>
            <person name="Sako Y."/>
            <person name="Nakamura R."/>
        </authorList>
    </citation>
    <scope>NUCLEOTIDE SEQUENCE [LARGE SCALE GENOMIC DNA]</scope>
    <source>
        <strain evidence="3">110S</strain>
    </source>
</reference>
<dbReference type="InterPro" id="IPR018699">
    <property type="entry name" value="DUF2203"/>
</dbReference>
<organism evidence="1 3">
    <name type="scientific">Ardenticatena maritima</name>
    <dbReference type="NCBI Taxonomy" id="872965"/>
    <lineage>
        <taxon>Bacteria</taxon>
        <taxon>Bacillati</taxon>
        <taxon>Chloroflexota</taxon>
        <taxon>Ardenticatenia</taxon>
        <taxon>Ardenticatenales</taxon>
        <taxon>Ardenticatenaceae</taxon>
        <taxon>Ardenticatena</taxon>
    </lineage>
</organism>
<reference evidence="1 3" key="1">
    <citation type="journal article" date="2015" name="Genome Announc.">
        <title>Draft Genome Sequence of a Heterotrophic Facultative Anaerobic Thermophilic Bacterium, Ardenticatena maritima Strain 110ST.</title>
        <authorList>
            <person name="Kawaichi S."/>
            <person name="Yoshida T."/>
            <person name="Sako Y."/>
            <person name="Nakamura R."/>
        </authorList>
    </citation>
    <scope>NUCLEOTIDE SEQUENCE [LARGE SCALE GENOMIC DNA]</scope>
    <source>
        <strain evidence="1 3">110S</strain>
    </source>
</reference>
<keyword evidence="3" id="KW-1185">Reference proteome</keyword>
<reference evidence="2 4" key="2">
    <citation type="submission" date="2015-07" db="EMBL/GenBank/DDBJ databases">
        <title>Whole genome sequence of Ardenticatena maritima DSM 23922.</title>
        <authorList>
            <person name="Hemp J."/>
            <person name="Ward L.M."/>
            <person name="Pace L.A."/>
            <person name="Fischer W.W."/>
        </authorList>
    </citation>
    <scope>NUCLEOTIDE SEQUENCE [LARGE SCALE GENOMIC DNA]</scope>
    <source>
        <strain evidence="2 4">110S</strain>
    </source>
</reference>
<evidence type="ECO:0000313" key="1">
    <source>
        <dbReference type="EMBL" id="GAP64265.1"/>
    </source>
</evidence>
<accession>A0A0M8K941</accession>
<gene>
    <name evidence="1" type="ORF">ARMA_2688</name>
    <name evidence="2" type="ORF">SE16_02485</name>
</gene>
<evidence type="ECO:0000313" key="4">
    <source>
        <dbReference type="Proteomes" id="UP000050502"/>
    </source>
</evidence>
<dbReference type="STRING" id="872965.SE16_02485"/>
<protein>
    <recommendedName>
        <fullName evidence="5">DUF2203 domain-containing protein</fullName>
    </recommendedName>
</protein>
<comment type="caution">
    <text evidence="1">The sequence shown here is derived from an EMBL/GenBank/DDBJ whole genome shotgun (WGS) entry which is preliminary data.</text>
</comment>
<dbReference type="OrthoDB" id="9802910at2"/>
<evidence type="ECO:0000313" key="2">
    <source>
        <dbReference type="EMBL" id="KPL89348.1"/>
    </source>
</evidence>
<dbReference type="EMBL" id="LGKN01000003">
    <property type="protein sequence ID" value="KPL89348.1"/>
    <property type="molecule type" value="Genomic_DNA"/>
</dbReference>
<dbReference type="RefSeq" id="WP_054493975.1">
    <property type="nucleotide sequence ID" value="NZ_BBZA01000240.1"/>
</dbReference>
<dbReference type="Proteomes" id="UP000050502">
    <property type="component" value="Unassembled WGS sequence"/>
</dbReference>
<evidence type="ECO:0008006" key="5">
    <source>
        <dbReference type="Google" id="ProtNLM"/>
    </source>
</evidence>
<dbReference type="AlphaFoldDB" id="A0A0M8K941"/>
<dbReference type="Proteomes" id="UP000037784">
    <property type="component" value="Unassembled WGS sequence"/>
</dbReference>
<sequence length="126" mass="14605">MKTFTVEEANALLPLLRPRVEALLKLRGEILHHRSEVLAIVEGAEGEGGSRSATEMADRFRRMQMLVESIQRFGVVVRDVNSGLIDFPAERHGQRVYLCWQYGEPRILYWHEEHVGYAGRRSIEEW</sequence>
<name>A0A0M8K941_9CHLR</name>
<dbReference type="InParanoid" id="A0A0M8K941"/>
<dbReference type="Pfam" id="PF09969">
    <property type="entry name" value="DUF2203"/>
    <property type="match status" value="1"/>
</dbReference>
<evidence type="ECO:0000313" key="3">
    <source>
        <dbReference type="Proteomes" id="UP000037784"/>
    </source>
</evidence>